<sequence length="96" mass="10396">MVTWSKEFSRSGSGTGTHRSHGDALHQLLRGQPIAGSHDVIFKRRRLPRYGVFILPNSHVTVVGGWSVVVPMPVLAHSPSTVNVQPSVPLVALPLI</sequence>
<gene>
    <name evidence="3" type="ORF">K239x_32680</name>
</gene>
<feature type="region of interest" description="Disordered" evidence="1">
    <location>
        <begin position="1"/>
        <end position="25"/>
    </location>
</feature>
<name>A0A517NVX9_9BACT</name>
<evidence type="ECO:0000256" key="1">
    <source>
        <dbReference type="SAM" id="MobiDB-lite"/>
    </source>
</evidence>
<evidence type="ECO:0000313" key="4">
    <source>
        <dbReference type="Proteomes" id="UP000319817"/>
    </source>
</evidence>
<organism evidence="3 4">
    <name type="scientific">Stieleria marina</name>
    <dbReference type="NCBI Taxonomy" id="1930275"/>
    <lineage>
        <taxon>Bacteria</taxon>
        <taxon>Pseudomonadati</taxon>
        <taxon>Planctomycetota</taxon>
        <taxon>Planctomycetia</taxon>
        <taxon>Pirellulales</taxon>
        <taxon>Pirellulaceae</taxon>
        <taxon>Stieleria</taxon>
    </lineage>
</organism>
<evidence type="ECO:0000256" key="2">
    <source>
        <dbReference type="SAM" id="Phobius"/>
    </source>
</evidence>
<protein>
    <submittedName>
        <fullName evidence="3">Uncharacterized protein</fullName>
    </submittedName>
</protein>
<keyword evidence="2" id="KW-1133">Transmembrane helix</keyword>
<keyword evidence="4" id="KW-1185">Reference proteome</keyword>
<dbReference type="EMBL" id="CP036526">
    <property type="protein sequence ID" value="QDT11274.1"/>
    <property type="molecule type" value="Genomic_DNA"/>
</dbReference>
<evidence type="ECO:0000313" key="3">
    <source>
        <dbReference type="EMBL" id="QDT11274.1"/>
    </source>
</evidence>
<dbReference type="AlphaFoldDB" id="A0A517NVX9"/>
<keyword evidence="2" id="KW-0472">Membrane</keyword>
<dbReference type="Proteomes" id="UP000319817">
    <property type="component" value="Chromosome"/>
</dbReference>
<accession>A0A517NVX9</accession>
<keyword evidence="2" id="KW-0812">Transmembrane</keyword>
<feature type="transmembrane region" description="Helical" evidence="2">
    <location>
        <begin position="50"/>
        <end position="69"/>
    </location>
</feature>
<proteinExistence type="predicted"/>
<reference evidence="3 4" key="1">
    <citation type="submission" date="2019-02" db="EMBL/GenBank/DDBJ databases">
        <title>Deep-cultivation of Planctomycetes and their phenomic and genomic characterization uncovers novel biology.</title>
        <authorList>
            <person name="Wiegand S."/>
            <person name="Jogler M."/>
            <person name="Boedeker C."/>
            <person name="Pinto D."/>
            <person name="Vollmers J."/>
            <person name="Rivas-Marin E."/>
            <person name="Kohn T."/>
            <person name="Peeters S.H."/>
            <person name="Heuer A."/>
            <person name="Rast P."/>
            <person name="Oberbeckmann S."/>
            <person name="Bunk B."/>
            <person name="Jeske O."/>
            <person name="Meyerdierks A."/>
            <person name="Storesund J.E."/>
            <person name="Kallscheuer N."/>
            <person name="Luecker S."/>
            <person name="Lage O.M."/>
            <person name="Pohl T."/>
            <person name="Merkel B.J."/>
            <person name="Hornburger P."/>
            <person name="Mueller R.-W."/>
            <person name="Bruemmer F."/>
            <person name="Labrenz M."/>
            <person name="Spormann A.M."/>
            <person name="Op den Camp H."/>
            <person name="Overmann J."/>
            <person name="Amann R."/>
            <person name="Jetten M.S.M."/>
            <person name="Mascher T."/>
            <person name="Medema M.H."/>
            <person name="Devos D.P."/>
            <person name="Kaster A.-K."/>
            <person name="Ovreas L."/>
            <person name="Rohde M."/>
            <person name="Galperin M.Y."/>
            <person name="Jogler C."/>
        </authorList>
    </citation>
    <scope>NUCLEOTIDE SEQUENCE [LARGE SCALE GENOMIC DNA]</scope>
    <source>
        <strain evidence="3 4">K23_9</strain>
    </source>
</reference>